<reference evidence="2 3" key="1">
    <citation type="submission" date="2020-09" db="EMBL/GenBank/DDBJ databases">
        <title>De no assembly of potato wild relative species, Solanum commersonii.</title>
        <authorList>
            <person name="Cho K."/>
        </authorList>
    </citation>
    <scope>NUCLEOTIDE SEQUENCE [LARGE SCALE GENOMIC DNA]</scope>
    <source>
        <strain evidence="2">LZ3.2</strain>
        <tissue evidence="2">Leaf</tissue>
    </source>
</reference>
<proteinExistence type="predicted"/>
<dbReference type="AlphaFoldDB" id="A0A9J5WFX8"/>
<accession>A0A9J5WFX8</accession>
<dbReference type="PANTHER" id="PTHR33022">
    <property type="entry name" value="DUF1985 DOMAIN-CONTAINING PROTEIN"/>
    <property type="match status" value="1"/>
</dbReference>
<dbReference type="PANTHER" id="PTHR33022:SF13">
    <property type="entry name" value="UBIQUITIN-LIKE PROTEASE FAMILY PROFILE DOMAIN-CONTAINING PROTEIN"/>
    <property type="match status" value="1"/>
</dbReference>
<evidence type="ECO:0000256" key="1">
    <source>
        <dbReference type="SAM" id="MobiDB-lite"/>
    </source>
</evidence>
<protein>
    <recommendedName>
        <fullName evidence="4">Ulp1 protease family, C-terminal catalytic domain containing protein</fullName>
    </recommendedName>
</protein>
<evidence type="ECO:0008006" key="4">
    <source>
        <dbReference type="Google" id="ProtNLM"/>
    </source>
</evidence>
<feature type="region of interest" description="Disordered" evidence="1">
    <location>
        <begin position="39"/>
        <end position="65"/>
    </location>
</feature>
<dbReference type="Gene3D" id="3.40.395.10">
    <property type="entry name" value="Adenoviral Proteinase, Chain A"/>
    <property type="match status" value="1"/>
</dbReference>
<dbReference type="InterPro" id="IPR038765">
    <property type="entry name" value="Papain-like_cys_pep_sf"/>
</dbReference>
<feature type="compositionally biased region" description="Basic residues" evidence="1">
    <location>
        <begin position="49"/>
        <end position="60"/>
    </location>
</feature>
<organism evidence="2 3">
    <name type="scientific">Solanum commersonii</name>
    <name type="common">Commerson's wild potato</name>
    <name type="synonym">Commerson's nightshade</name>
    <dbReference type="NCBI Taxonomy" id="4109"/>
    <lineage>
        <taxon>Eukaryota</taxon>
        <taxon>Viridiplantae</taxon>
        <taxon>Streptophyta</taxon>
        <taxon>Embryophyta</taxon>
        <taxon>Tracheophyta</taxon>
        <taxon>Spermatophyta</taxon>
        <taxon>Magnoliopsida</taxon>
        <taxon>eudicotyledons</taxon>
        <taxon>Gunneridae</taxon>
        <taxon>Pentapetalae</taxon>
        <taxon>asterids</taxon>
        <taxon>lamiids</taxon>
        <taxon>Solanales</taxon>
        <taxon>Solanaceae</taxon>
        <taxon>Solanoideae</taxon>
        <taxon>Solaneae</taxon>
        <taxon>Solanum</taxon>
    </lineage>
</organism>
<evidence type="ECO:0000313" key="2">
    <source>
        <dbReference type="EMBL" id="KAG5574530.1"/>
    </source>
</evidence>
<dbReference type="Proteomes" id="UP000824120">
    <property type="component" value="Chromosome 11"/>
</dbReference>
<keyword evidence="3" id="KW-1185">Reference proteome</keyword>
<sequence>MPSNTNRVYDNEDLGWAENRSKKLHDPLVMANMSIEKLKKDVPSSSKAKIGKTPKKRGRKVSSSISRPNLSKCLLEPKHPFLVEYVQDIIHQGSDTLDCGLFVAAFAEFLTDEIPMQSNAFRFDYHRTRYATLLWKYGSQKIEPRYVSHNDDPSKPRRYFTPPGHDALVNLEYLLCINGYTVFFS</sequence>
<evidence type="ECO:0000313" key="3">
    <source>
        <dbReference type="Proteomes" id="UP000824120"/>
    </source>
</evidence>
<dbReference type="OrthoDB" id="1300832at2759"/>
<gene>
    <name evidence="2" type="ORF">H5410_054664</name>
</gene>
<comment type="caution">
    <text evidence="2">The sequence shown here is derived from an EMBL/GenBank/DDBJ whole genome shotgun (WGS) entry which is preliminary data.</text>
</comment>
<name>A0A9J5WFX8_SOLCO</name>
<dbReference type="SUPFAM" id="SSF54001">
    <property type="entry name" value="Cysteine proteinases"/>
    <property type="match status" value="1"/>
</dbReference>
<dbReference type="EMBL" id="JACXVP010000011">
    <property type="protein sequence ID" value="KAG5574530.1"/>
    <property type="molecule type" value="Genomic_DNA"/>
</dbReference>